<dbReference type="InterPro" id="IPR002347">
    <property type="entry name" value="SDR_fam"/>
</dbReference>
<evidence type="ECO:0000313" key="4">
    <source>
        <dbReference type="Proteomes" id="UP000003085"/>
    </source>
</evidence>
<name>D4XMM8_ACIHA</name>
<comment type="caution">
    <text evidence="3">The sequence shown here is derived from an EMBL/GenBank/DDBJ whole genome shotgun (WGS) entry which is preliminary data.</text>
</comment>
<evidence type="ECO:0000313" key="3">
    <source>
        <dbReference type="EMBL" id="EFF83551.1"/>
    </source>
</evidence>
<dbReference type="HOGENOM" id="CLU_010194_44_5_6"/>
<dbReference type="EMBL" id="ADMT01000103">
    <property type="protein sequence ID" value="EFF83551.1"/>
    <property type="molecule type" value="Genomic_DNA"/>
</dbReference>
<dbReference type="PRINTS" id="PR00080">
    <property type="entry name" value="SDRFAMILY"/>
</dbReference>
<dbReference type="Gene3D" id="3.40.50.720">
    <property type="entry name" value="NAD(P)-binding Rossmann-like Domain"/>
    <property type="match status" value="1"/>
</dbReference>
<dbReference type="Pfam" id="PF00106">
    <property type="entry name" value="adh_short"/>
    <property type="match status" value="1"/>
</dbReference>
<dbReference type="GO" id="GO:0016491">
    <property type="term" value="F:oxidoreductase activity"/>
    <property type="evidence" value="ECO:0007669"/>
    <property type="project" value="UniProtKB-KW"/>
</dbReference>
<comment type="similarity">
    <text evidence="2">Belongs to the short-chain dehydrogenases/reductases (SDR) family.</text>
</comment>
<dbReference type="InterPro" id="IPR036291">
    <property type="entry name" value="NAD(P)-bd_dom_sf"/>
</dbReference>
<keyword evidence="1" id="KW-0560">Oxidoreductase</keyword>
<dbReference type="SUPFAM" id="SSF51735">
    <property type="entry name" value="NAD(P)-binding Rossmann-fold domains"/>
    <property type="match status" value="1"/>
</dbReference>
<sequence length="276" mass="30681">MNEVKILITGANTGIGFATAEQLIKQDQHVILACRNPQKAKEAQDRLRALNQGQVDVVSLDLNSLENTSKAADEIADRYGNLDILINNAGLFSKTKQLTHDGFEQQFGVNYLGHFLFTQKLLPVLKQVPKARIIHLASIAHWAGSIKPNKFRAEGFYNPLFYYGQSKLANLLFSNALAEQMAGTSITNNALHPGGVASDIYRELPKPVYEVMKIGLVPTSVPAKLITQMAIGDSWANRNGEYVSAHMPDWRSPHAKNQQLARDLYAQSMDFVEKYL</sequence>
<dbReference type="Proteomes" id="UP000003085">
    <property type="component" value="Unassembled WGS sequence"/>
</dbReference>
<accession>D4XMM8</accession>
<dbReference type="AlphaFoldDB" id="D4XMM8"/>
<proteinExistence type="inferred from homology"/>
<dbReference type="PANTHER" id="PTHR43157">
    <property type="entry name" value="PHOSPHATIDYLINOSITOL-GLYCAN BIOSYNTHESIS CLASS F PROTEIN-RELATED"/>
    <property type="match status" value="1"/>
</dbReference>
<dbReference type="PRINTS" id="PR00081">
    <property type="entry name" value="GDHRDH"/>
</dbReference>
<gene>
    <name evidence="3" type="ORF">HMP0015_0981</name>
</gene>
<dbReference type="PANTHER" id="PTHR43157:SF31">
    <property type="entry name" value="PHOSPHATIDYLINOSITOL-GLYCAN BIOSYNTHESIS CLASS F PROTEIN"/>
    <property type="match status" value="1"/>
</dbReference>
<protein>
    <submittedName>
        <fullName evidence="3">Oxidoreductase, short chain dehydrogenase/reductase family protein</fullName>
    </submittedName>
</protein>
<evidence type="ECO:0000256" key="2">
    <source>
        <dbReference type="RuleBase" id="RU000363"/>
    </source>
</evidence>
<reference evidence="4" key="1">
    <citation type="submission" date="2010-03" db="EMBL/GenBank/DDBJ databases">
        <title>Complete sequence of Mobiluncus curtisii ATCC 43063.</title>
        <authorList>
            <person name="Muzny D."/>
            <person name="Qin X."/>
            <person name="Deng J."/>
            <person name="Jiang H."/>
            <person name="Liu Y."/>
            <person name="Qu J."/>
            <person name="Song X.-Z."/>
            <person name="Zhang L."/>
            <person name="Thornton R."/>
            <person name="Coyle M."/>
            <person name="Francisco L."/>
            <person name="Jackson L."/>
            <person name="Javaid M."/>
            <person name="Korchina V."/>
            <person name="Kovar C."/>
            <person name="Mata R."/>
            <person name="Mathew T."/>
            <person name="Ngo R."/>
            <person name="Nguyen L."/>
            <person name="Nguyen N."/>
            <person name="Okwuonu G."/>
            <person name="Ongeri F."/>
            <person name="Pham C."/>
            <person name="Simmons D."/>
            <person name="Wilczek-Boney K."/>
            <person name="Hale W."/>
            <person name="Jakkamsetti A."/>
            <person name="Pham P."/>
            <person name="Ruth R."/>
            <person name="San Lucas F."/>
            <person name="Warren J."/>
            <person name="Zhang J."/>
            <person name="Zhao Z."/>
            <person name="Zhou C."/>
            <person name="Zhu D."/>
            <person name="Lee S."/>
            <person name="Bess C."/>
            <person name="Blankenburg K."/>
            <person name="Forbes L."/>
            <person name="Fu Q."/>
            <person name="Gubbala S."/>
            <person name="Hirani K."/>
            <person name="Jayaseelan J.C."/>
            <person name="Lara F."/>
            <person name="Munidasa M."/>
            <person name="Palculict T."/>
            <person name="Patil S."/>
            <person name="Pu L.-L."/>
            <person name="Saada N."/>
            <person name="Tang L."/>
            <person name="Weissenberger G."/>
            <person name="Zhu Y."/>
            <person name="Hemphill L."/>
            <person name="Shang Y."/>
            <person name="Youmans B."/>
            <person name="Ayvaz T."/>
            <person name="Ross M."/>
            <person name="Santibanez J."/>
            <person name="Aqrawi P."/>
            <person name="Gross S."/>
            <person name="Joshi V."/>
            <person name="Fowler G."/>
            <person name="Nazareth L."/>
            <person name="Reid J."/>
            <person name="Worley K."/>
            <person name="Petrosino J."/>
            <person name="Highlander S."/>
            <person name="Gibbs R."/>
            <person name="Gibbs R."/>
        </authorList>
    </citation>
    <scope>NUCLEOTIDE SEQUENCE [LARGE SCALE GENOMIC DNA]</scope>
    <source>
        <strain evidence="4">ATCC 19194</strain>
    </source>
</reference>
<organism evidence="3 4">
    <name type="scientific">Acinetobacter haemolyticus ATCC 19194</name>
    <dbReference type="NCBI Taxonomy" id="707232"/>
    <lineage>
        <taxon>Bacteria</taxon>
        <taxon>Pseudomonadati</taxon>
        <taxon>Pseudomonadota</taxon>
        <taxon>Gammaproteobacteria</taxon>
        <taxon>Moraxellales</taxon>
        <taxon>Moraxellaceae</taxon>
        <taxon>Acinetobacter</taxon>
    </lineage>
</organism>
<evidence type="ECO:0000256" key="1">
    <source>
        <dbReference type="ARBA" id="ARBA00023002"/>
    </source>
</evidence>